<proteinExistence type="inferred from homology"/>
<feature type="domain" description="Fibronectin type III-like" evidence="3">
    <location>
        <begin position="21"/>
        <end position="90"/>
    </location>
</feature>
<name>A0ABU9LWH6_9BACT</name>
<keyword evidence="5" id="KW-1185">Reference proteome</keyword>
<feature type="non-terminal residue" evidence="4">
    <location>
        <position position="1"/>
    </location>
</feature>
<evidence type="ECO:0000259" key="3">
    <source>
        <dbReference type="SMART" id="SM01217"/>
    </source>
</evidence>
<dbReference type="PANTHER" id="PTHR42715">
    <property type="entry name" value="BETA-GLUCOSIDASE"/>
    <property type="match status" value="1"/>
</dbReference>
<protein>
    <submittedName>
        <fullName evidence="4">Fibronectin type III-like domain-contianing protein</fullName>
    </submittedName>
</protein>
<dbReference type="Pfam" id="PF14310">
    <property type="entry name" value="Fn3-like"/>
    <property type="match status" value="1"/>
</dbReference>
<dbReference type="PANTHER" id="PTHR42715:SF10">
    <property type="entry name" value="BETA-GLUCOSIDASE"/>
    <property type="match status" value="1"/>
</dbReference>
<dbReference type="InterPro" id="IPR026891">
    <property type="entry name" value="Fn3-like"/>
</dbReference>
<dbReference type="Gene3D" id="2.60.40.10">
    <property type="entry name" value="Immunoglobulins"/>
    <property type="match status" value="1"/>
</dbReference>
<evidence type="ECO:0000313" key="5">
    <source>
        <dbReference type="Proteomes" id="UP001479606"/>
    </source>
</evidence>
<dbReference type="InterPro" id="IPR013783">
    <property type="entry name" value="Ig-like_fold"/>
</dbReference>
<dbReference type="InterPro" id="IPR050288">
    <property type="entry name" value="Cellulose_deg_GH3"/>
</dbReference>
<reference evidence="4 5" key="1">
    <citation type="journal article" date="2018" name="Arch. Microbiol.">
        <title>Hymenobacter segetis sp. nov., isolated from soil.</title>
        <authorList>
            <person name="Ten L.N."/>
            <person name="Lim S.J."/>
            <person name="Kim B.O."/>
            <person name="Kang I.K."/>
            <person name="Jung H.Y."/>
        </authorList>
    </citation>
    <scope>NUCLEOTIDE SEQUENCE [LARGE SCALE GENOMIC DNA]</scope>
    <source>
        <strain evidence="4 5">S7-3-11</strain>
    </source>
</reference>
<dbReference type="RefSeq" id="WP_342298526.1">
    <property type="nucleotide sequence ID" value="NZ_JBCEVZ010000027.1"/>
</dbReference>
<sequence length="116" mass="12505">TGQPVTVSVEVQNRGRRAGDEVVQLYVRHPDARGPVALHALEGFRRVALQPGEKKTVTFTLTPRQLSRLNAQAQRAERPGRVQLFAGGGQPLSQSLADGRILKAEVKLTGSSVAID</sequence>
<evidence type="ECO:0000256" key="1">
    <source>
        <dbReference type="ARBA" id="ARBA00005336"/>
    </source>
</evidence>
<keyword evidence="2" id="KW-0378">Hydrolase</keyword>
<evidence type="ECO:0000313" key="4">
    <source>
        <dbReference type="EMBL" id="MEL5995025.1"/>
    </source>
</evidence>
<evidence type="ECO:0000256" key="2">
    <source>
        <dbReference type="ARBA" id="ARBA00022801"/>
    </source>
</evidence>
<accession>A0ABU9LWH6</accession>
<dbReference type="Proteomes" id="UP001479606">
    <property type="component" value="Unassembled WGS sequence"/>
</dbReference>
<dbReference type="SMART" id="SM01217">
    <property type="entry name" value="Fn3_like"/>
    <property type="match status" value="1"/>
</dbReference>
<dbReference type="EMBL" id="JBCEVZ010000027">
    <property type="protein sequence ID" value="MEL5995025.1"/>
    <property type="molecule type" value="Genomic_DNA"/>
</dbReference>
<comment type="caution">
    <text evidence="4">The sequence shown here is derived from an EMBL/GenBank/DDBJ whole genome shotgun (WGS) entry which is preliminary data.</text>
</comment>
<gene>
    <name evidence="4" type="ORF">AAFH49_12475</name>
</gene>
<organism evidence="4 5">
    <name type="scientific">Hymenobacter segetis</name>
    <dbReference type="NCBI Taxonomy" id="2025509"/>
    <lineage>
        <taxon>Bacteria</taxon>
        <taxon>Pseudomonadati</taxon>
        <taxon>Bacteroidota</taxon>
        <taxon>Cytophagia</taxon>
        <taxon>Cytophagales</taxon>
        <taxon>Hymenobacteraceae</taxon>
        <taxon>Hymenobacter</taxon>
    </lineage>
</organism>
<comment type="similarity">
    <text evidence="1">Belongs to the glycosyl hydrolase 3 family.</text>
</comment>